<dbReference type="InterPro" id="IPR001829">
    <property type="entry name" value="Pili_assmbl_chaperone_bac"/>
</dbReference>
<evidence type="ECO:0000256" key="4">
    <source>
        <dbReference type="ARBA" id="ARBA00022729"/>
    </source>
</evidence>
<dbReference type="InterPro" id="IPR008962">
    <property type="entry name" value="PapD-like_sf"/>
</dbReference>
<dbReference type="InterPro" id="IPR016147">
    <property type="entry name" value="Pili_assmbl_chaperone_N"/>
</dbReference>
<evidence type="ECO:0000256" key="7">
    <source>
        <dbReference type="ARBA" id="ARBA00023319"/>
    </source>
</evidence>
<dbReference type="Gene3D" id="2.60.40.10">
    <property type="entry name" value="Immunoglobulins"/>
    <property type="match status" value="2"/>
</dbReference>
<keyword evidence="3" id="KW-1029">Fimbrium biogenesis</keyword>
<dbReference type="SUPFAM" id="SSF49354">
    <property type="entry name" value="PapD-like"/>
    <property type="match status" value="1"/>
</dbReference>
<dbReference type="Pfam" id="PF00345">
    <property type="entry name" value="PapD_N"/>
    <property type="match status" value="1"/>
</dbReference>
<organism evidence="12 13">
    <name type="scientific">Achromobacter dolens</name>
    <dbReference type="NCBI Taxonomy" id="1287738"/>
    <lineage>
        <taxon>Bacteria</taxon>
        <taxon>Pseudomonadati</taxon>
        <taxon>Pseudomonadota</taxon>
        <taxon>Betaproteobacteria</taxon>
        <taxon>Burkholderiales</taxon>
        <taxon>Alcaligenaceae</taxon>
        <taxon>Achromobacter</taxon>
    </lineage>
</organism>
<feature type="domain" description="Pili assembly chaperone N-terminal" evidence="10">
    <location>
        <begin position="25"/>
        <end position="145"/>
    </location>
</feature>
<evidence type="ECO:0000256" key="9">
    <source>
        <dbReference type="SAM" id="SignalP"/>
    </source>
</evidence>
<keyword evidence="5" id="KW-0574">Periplasm</keyword>
<reference evidence="12 13" key="1">
    <citation type="submission" date="2020-04" db="EMBL/GenBank/DDBJ databases">
        <authorList>
            <person name="De Canck E."/>
        </authorList>
    </citation>
    <scope>NUCLEOTIDE SEQUENCE [LARGE SCALE GENOMIC DNA]</scope>
    <source>
        <strain evidence="12 13">LMG 26841</strain>
    </source>
</reference>
<dbReference type="PROSITE" id="PS00635">
    <property type="entry name" value="PILI_CHAPERONE"/>
    <property type="match status" value="1"/>
</dbReference>
<protein>
    <submittedName>
        <fullName evidence="12">Chaperone protein PapD</fullName>
    </submittedName>
</protein>
<dbReference type="RefSeq" id="WP_175166595.1">
    <property type="nucleotide sequence ID" value="NZ_CADIKW010000001.1"/>
</dbReference>
<evidence type="ECO:0000259" key="11">
    <source>
        <dbReference type="Pfam" id="PF02753"/>
    </source>
</evidence>
<dbReference type="InterPro" id="IPR013783">
    <property type="entry name" value="Ig-like_fold"/>
</dbReference>
<dbReference type="InterPro" id="IPR016148">
    <property type="entry name" value="Pili_assmbl_chaperone_C"/>
</dbReference>
<evidence type="ECO:0000256" key="1">
    <source>
        <dbReference type="ARBA" id="ARBA00004418"/>
    </source>
</evidence>
<dbReference type="InterPro" id="IPR036316">
    <property type="entry name" value="Pili_assmbl_chap_C_dom_sf"/>
</dbReference>
<dbReference type="Proteomes" id="UP000494272">
    <property type="component" value="Unassembled WGS sequence"/>
</dbReference>
<evidence type="ECO:0000256" key="6">
    <source>
        <dbReference type="ARBA" id="ARBA00023186"/>
    </source>
</evidence>
<keyword evidence="13" id="KW-1185">Reference proteome</keyword>
<comment type="subcellular location">
    <subcellularLocation>
        <location evidence="1 8">Periplasm</location>
    </subcellularLocation>
</comment>
<dbReference type="EMBL" id="CADIKW010000001">
    <property type="protein sequence ID" value="CAB3816038.1"/>
    <property type="molecule type" value="Genomic_DNA"/>
</dbReference>
<feature type="signal peptide" evidence="9">
    <location>
        <begin position="1"/>
        <end position="21"/>
    </location>
</feature>
<dbReference type="PRINTS" id="PR00969">
    <property type="entry name" value="CHAPERONPILI"/>
</dbReference>
<evidence type="ECO:0000256" key="5">
    <source>
        <dbReference type="ARBA" id="ARBA00022764"/>
    </source>
</evidence>
<dbReference type="SUPFAM" id="SSF49584">
    <property type="entry name" value="Periplasmic chaperone C-domain"/>
    <property type="match status" value="1"/>
</dbReference>
<dbReference type="GO" id="GO:0030288">
    <property type="term" value="C:outer membrane-bounded periplasmic space"/>
    <property type="evidence" value="ECO:0007669"/>
    <property type="project" value="InterPro"/>
</dbReference>
<dbReference type="PANTHER" id="PTHR30251:SF5">
    <property type="entry name" value="FIMBRIAL CHAPARONE PROTEIN"/>
    <property type="match status" value="1"/>
</dbReference>
<keyword evidence="7" id="KW-0393">Immunoglobulin domain</keyword>
<sequence length="248" mass="27464">MKLRHITGPLLCAWLALPALCQGAVNVDRTRIILGTEQKSVSVVLTNESTDTPYLAQAWVEDQDGKMTDDLLALPPLQRIDAGKKAQVRIMQMSAAAKARLPQDRETLFYFNVREIPPAPKDKDASLLQLTTQSQLKLFIRPPKLGERGEAAPEQALQARTDGRTLTLKNTSPYYLTVMWLGTDSKQLLPGFDTPIMLAPLSEQAVKAQLPADAKQLMMGNVDDYGGMRVSRYHCAAGVCVFKERVKE</sequence>
<evidence type="ECO:0000313" key="13">
    <source>
        <dbReference type="Proteomes" id="UP000494272"/>
    </source>
</evidence>
<dbReference type="GO" id="GO:0071555">
    <property type="term" value="P:cell wall organization"/>
    <property type="evidence" value="ECO:0007669"/>
    <property type="project" value="InterPro"/>
</dbReference>
<feature type="chain" id="PRO_5028944393" evidence="9">
    <location>
        <begin position="22"/>
        <end position="248"/>
    </location>
</feature>
<dbReference type="InterPro" id="IPR018046">
    <property type="entry name" value="Pili_assmbl_chaperone_CS"/>
</dbReference>
<dbReference type="PANTHER" id="PTHR30251">
    <property type="entry name" value="PILUS ASSEMBLY CHAPERONE"/>
    <property type="match status" value="1"/>
</dbReference>
<dbReference type="GeneID" id="94353747"/>
<gene>
    <name evidence="12" type="primary">papD</name>
    <name evidence="12" type="ORF">LMG26841_00201</name>
</gene>
<evidence type="ECO:0000313" key="12">
    <source>
        <dbReference type="EMBL" id="CAB3816038.1"/>
    </source>
</evidence>
<accession>A0A6S7C5W5</accession>
<proteinExistence type="inferred from homology"/>
<evidence type="ECO:0000256" key="8">
    <source>
        <dbReference type="RuleBase" id="RU003918"/>
    </source>
</evidence>
<keyword evidence="4 9" id="KW-0732">Signal</keyword>
<evidence type="ECO:0000256" key="3">
    <source>
        <dbReference type="ARBA" id="ARBA00022558"/>
    </source>
</evidence>
<comment type="similarity">
    <text evidence="2 8">Belongs to the periplasmic pilus chaperone family.</text>
</comment>
<keyword evidence="6 8" id="KW-0143">Chaperone</keyword>
<evidence type="ECO:0000256" key="2">
    <source>
        <dbReference type="ARBA" id="ARBA00007399"/>
    </source>
</evidence>
<dbReference type="Pfam" id="PF02753">
    <property type="entry name" value="PapD_C"/>
    <property type="match status" value="1"/>
</dbReference>
<dbReference type="InterPro" id="IPR050643">
    <property type="entry name" value="Periplasmic_pilus_chap"/>
</dbReference>
<dbReference type="AlphaFoldDB" id="A0A6S7C5W5"/>
<dbReference type="FunFam" id="2.60.40.10:FF:000458">
    <property type="entry name" value="Molecular chaperone FimC"/>
    <property type="match status" value="1"/>
</dbReference>
<feature type="domain" description="Pili assembly chaperone C-terminal" evidence="11">
    <location>
        <begin position="169"/>
        <end position="227"/>
    </location>
</feature>
<evidence type="ECO:0000259" key="10">
    <source>
        <dbReference type="Pfam" id="PF00345"/>
    </source>
</evidence>
<name>A0A6S7C5W5_9BURK</name>